<name>A0AAW6LPB9_RHOSG</name>
<comment type="caution">
    <text evidence="1">The sequence shown here is derived from an EMBL/GenBank/DDBJ whole genome shotgun (WGS) entry which is preliminary data.</text>
</comment>
<organism evidence="1 2">
    <name type="scientific">Rhodococcus qingshengii</name>
    <dbReference type="NCBI Taxonomy" id="334542"/>
    <lineage>
        <taxon>Bacteria</taxon>
        <taxon>Bacillati</taxon>
        <taxon>Actinomycetota</taxon>
        <taxon>Actinomycetes</taxon>
        <taxon>Mycobacteriales</taxon>
        <taxon>Nocardiaceae</taxon>
        <taxon>Rhodococcus</taxon>
        <taxon>Rhodococcus erythropolis group</taxon>
    </lineage>
</organism>
<sequence length="409" mass="45100">MNATHRLARLDETTPTVVLSYGLGEDSTAILLRWIEDPTSRDFDLSDLVVITAMTGNEWESTRTAVETHVLPRLAAAGIRYIQVGRARRHVTKAGDGVVVLDDSRTPTQLHIDGDYTLWDEMVESGTIPQSGGARMCSVHAKGDVLDPVIAAVTRGEPYRHVMGFEAGEQRRAVKDATYNTECRTGDYPLIDWGWFRADAIAYTESVTGSSVGKSACFYCPFAFANRANRREVFARYAADPAVGARTLLMEHLALALNPAQGLVGGTRLIDLIRAEGMTDVLAAFDELLAEQEYAFYEVRRILRPRMADPTKLGNAARSVRIRTRGPRTLLQGTLDSLAARGEAQRKVKSIVGEDKIMRLYQYQRGETFPAVERFFVVAPALALAKEADNFDTWWAEALAVAEGVKVAS</sequence>
<accession>A0AAW6LPB9</accession>
<evidence type="ECO:0000313" key="1">
    <source>
        <dbReference type="EMBL" id="MDE8649038.1"/>
    </source>
</evidence>
<protein>
    <recommendedName>
        <fullName evidence="3">Phosphoadenosine phosphosulfate reductase</fullName>
    </recommendedName>
</protein>
<gene>
    <name evidence="1" type="ORF">PXH69_29105</name>
</gene>
<evidence type="ECO:0000313" key="2">
    <source>
        <dbReference type="Proteomes" id="UP001217325"/>
    </source>
</evidence>
<evidence type="ECO:0008006" key="3">
    <source>
        <dbReference type="Google" id="ProtNLM"/>
    </source>
</evidence>
<reference evidence="1" key="1">
    <citation type="submission" date="2023-02" db="EMBL/GenBank/DDBJ databases">
        <title>A novel hydrolase synthesized by Rhodococcus erythropolis HQ is responsible for the detoxification of Zearalenone.</title>
        <authorList>
            <person name="Hu J."/>
            <person name="Xu J."/>
        </authorList>
    </citation>
    <scope>NUCLEOTIDE SEQUENCE</scope>
    <source>
        <strain evidence="1">HQ</strain>
    </source>
</reference>
<dbReference type="RefSeq" id="WP_275232746.1">
    <property type="nucleotide sequence ID" value="NZ_JARDXE010000023.1"/>
</dbReference>
<proteinExistence type="predicted"/>
<dbReference type="AlphaFoldDB" id="A0AAW6LPB9"/>
<dbReference type="Proteomes" id="UP001217325">
    <property type="component" value="Unassembled WGS sequence"/>
</dbReference>
<dbReference type="EMBL" id="JARDXE010000023">
    <property type="protein sequence ID" value="MDE8649038.1"/>
    <property type="molecule type" value="Genomic_DNA"/>
</dbReference>